<proteinExistence type="predicted"/>
<reference evidence="1" key="1">
    <citation type="submission" date="2019-08" db="EMBL/GenBank/DDBJ databases">
        <authorList>
            <person name="Kucharzyk K."/>
            <person name="Murdoch R.W."/>
            <person name="Higgins S."/>
            <person name="Loffler F."/>
        </authorList>
    </citation>
    <scope>NUCLEOTIDE SEQUENCE</scope>
</reference>
<gene>
    <name evidence="1" type="ORF">SDC9_133320</name>
</gene>
<organism evidence="1">
    <name type="scientific">bioreactor metagenome</name>
    <dbReference type="NCBI Taxonomy" id="1076179"/>
    <lineage>
        <taxon>unclassified sequences</taxon>
        <taxon>metagenomes</taxon>
        <taxon>ecological metagenomes</taxon>
    </lineage>
</organism>
<accession>A0A645DCD2</accession>
<dbReference type="AlphaFoldDB" id="A0A645DCD2"/>
<evidence type="ECO:0000313" key="1">
    <source>
        <dbReference type="EMBL" id="MPM86232.1"/>
    </source>
</evidence>
<name>A0A645DCD2_9ZZZZ</name>
<sequence>MKKPDFDVSGTAGYEDIFTAFNYSLDAVKVGQNIYFSYSVNSNFLQDIVPGVTWQKEMAGRKESEVQRKIEMQKLSKQNATALEKYYKEILFPNE</sequence>
<comment type="caution">
    <text evidence="1">The sequence shown here is derived from an EMBL/GenBank/DDBJ whole genome shotgun (WGS) entry which is preliminary data.</text>
</comment>
<protein>
    <submittedName>
        <fullName evidence="1">Uncharacterized protein</fullName>
    </submittedName>
</protein>
<dbReference type="EMBL" id="VSSQ01034332">
    <property type="protein sequence ID" value="MPM86232.1"/>
    <property type="molecule type" value="Genomic_DNA"/>
</dbReference>